<keyword evidence="3 5" id="KW-0949">S-adenosyl-L-methionine</keyword>
<dbReference type="InterPro" id="IPR036100">
    <property type="entry name" value="QueA_sf"/>
</dbReference>
<evidence type="ECO:0000256" key="4">
    <source>
        <dbReference type="ARBA" id="ARBA00022785"/>
    </source>
</evidence>
<dbReference type="PANTHER" id="PTHR30307:SF0">
    <property type="entry name" value="S-ADENOSYLMETHIONINE:TRNA RIBOSYLTRANSFERASE-ISOMERASE"/>
    <property type="match status" value="1"/>
</dbReference>
<dbReference type="Gene3D" id="3.40.1780.10">
    <property type="entry name" value="QueA-like"/>
    <property type="match status" value="2"/>
</dbReference>
<name>A0A4R7I150_9ACTN</name>
<keyword evidence="4 5" id="KW-0671">Queuosine biosynthesis</keyword>
<dbReference type="NCBIfam" id="NF001140">
    <property type="entry name" value="PRK00147.1"/>
    <property type="match status" value="1"/>
</dbReference>
<dbReference type="GO" id="GO:0051075">
    <property type="term" value="F:S-adenosylmethionine:tRNA ribosyltransferase-isomerase activity"/>
    <property type="evidence" value="ECO:0007669"/>
    <property type="project" value="UniProtKB-EC"/>
</dbReference>
<comment type="similarity">
    <text evidence="5">Belongs to the QueA family.</text>
</comment>
<dbReference type="GO" id="GO:0005737">
    <property type="term" value="C:cytoplasm"/>
    <property type="evidence" value="ECO:0007669"/>
    <property type="project" value="UniProtKB-SubCell"/>
</dbReference>
<dbReference type="Pfam" id="PF02547">
    <property type="entry name" value="Queuosine_synth"/>
    <property type="match status" value="1"/>
</dbReference>
<reference evidence="6 7" key="1">
    <citation type="submission" date="2019-03" db="EMBL/GenBank/DDBJ databases">
        <title>Sequencing the genomes of 1000 actinobacteria strains.</title>
        <authorList>
            <person name="Klenk H.-P."/>
        </authorList>
    </citation>
    <scope>NUCLEOTIDE SEQUENCE [LARGE SCALE GENOMIC DNA]</scope>
    <source>
        <strain evidence="6 7">DSM 18936</strain>
    </source>
</reference>
<dbReference type="PANTHER" id="PTHR30307">
    <property type="entry name" value="S-ADENOSYLMETHIONINE:TRNA RIBOSYLTRANSFERASE-ISOMERASE"/>
    <property type="match status" value="1"/>
</dbReference>
<dbReference type="HAMAP" id="MF_00113">
    <property type="entry name" value="QueA"/>
    <property type="match status" value="1"/>
</dbReference>
<comment type="caution">
    <text evidence="6">The sequence shown here is derived from an EMBL/GenBank/DDBJ whole genome shotgun (WGS) entry which is preliminary data.</text>
</comment>
<evidence type="ECO:0000256" key="1">
    <source>
        <dbReference type="ARBA" id="ARBA00022490"/>
    </source>
</evidence>
<dbReference type="InterPro" id="IPR042118">
    <property type="entry name" value="QueA_dom1"/>
</dbReference>
<evidence type="ECO:0000313" key="6">
    <source>
        <dbReference type="EMBL" id="TDT16579.1"/>
    </source>
</evidence>
<comment type="function">
    <text evidence="5">Transfers and isomerizes the ribose moiety from AdoMet to the 7-aminomethyl group of 7-deazaguanine (preQ1-tRNA) to give epoxyqueuosine (oQ-tRNA).</text>
</comment>
<proteinExistence type="inferred from homology"/>
<dbReference type="GO" id="GO:0008616">
    <property type="term" value="P:tRNA queuosine(34) biosynthetic process"/>
    <property type="evidence" value="ECO:0007669"/>
    <property type="project" value="UniProtKB-UniRule"/>
</dbReference>
<dbReference type="AlphaFoldDB" id="A0A4R7I150"/>
<evidence type="ECO:0000256" key="5">
    <source>
        <dbReference type="HAMAP-Rule" id="MF_00113"/>
    </source>
</evidence>
<dbReference type="NCBIfam" id="TIGR00113">
    <property type="entry name" value="queA"/>
    <property type="match status" value="1"/>
</dbReference>
<keyword evidence="6" id="KW-0413">Isomerase</keyword>
<accession>A0A4R7I150</accession>
<comment type="subcellular location">
    <subcellularLocation>
        <location evidence="5">Cytoplasm</location>
    </subcellularLocation>
</comment>
<evidence type="ECO:0000313" key="7">
    <source>
        <dbReference type="Proteomes" id="UP000294558"/>
    </source>
</evidence>
<dbReference type="OrthoDB" id="9783887at2"/>
<dbReference type="Proteomes" id="UP000294558">
    <property type="component" value="Unassembled WGS sequence"/>
</dbReference>
<dbReference type="InterPro" id="IPR003699">
    <property type="entry name" value="QueA"/>
</dbReference>
<evidence type="ECO:0000256" key="2">
    <source>
        <dbReference type="ARBA" id="ARBA00022679"/>
    </source>
</evidence>
<sequence length="340" mass="38074">MLLSDFDYDLPDERIAQTPIEPRDAARLLVDRGSDAPDHRRVRDLPEILRPGDLLVVNETKVIPARLSVQRATGGKAEVLMLEPLDGERRVWEAMVRPARKLKPGEQLLAPDGTPVVEMGERTEAGDTFTVTVLGSIDSLDVLADHGEMPLPPYITERLGDPDRYQTVYAREPGSAAAPTAGLHFTSELLDRLAERGVETAKVELVVGLDTFRPVMEDDPTEHRMHTERYRVPPQTMDRCLATRAAGGRVVCVGTTSVRALESAATRGELEGRTDIFIHGDYDWQLVDVLMTNFHLPKTTLLMMIHAFVGDRWRSLYDEALEHDYRFLSFGDAMLLDRHA</sequence>
<dbReference type="InterPro" id="IPR042119">
    <property type="entry name" value="QueA_dom2"/>
</dbReference>
<comment type="catalytic activity">
    <reaction evidence="5">
        <text>7-aminomethyl-7-carbaguanosine(34) in tRNA + S-adenosyl-L-methionine = epoxyqueuosine(34) in tRNA + adenine + L-methionine + 2 H(+)</text>
        <dbReference type="Rhea" id="RHEA:32155"/>
        <dbReference type="Rhea" id="RHEA-COMP:10342"/>
        <dbReference type="Rhea" id="RHEA-COMP:18582"/>
        <dbReference type="ChEBI" id="CHEBI:15378"/>
        <dbReference type="ChEBI" id="CHEBI:16708"/>
        <dbReference type="ChEBI" id="CHEBI:57844"/>
        <dbReference type="ChEBI" id="CHEBI:59789"/>
        <dbReference type="ChEBI" id="CHEBI:82833"/>
        <dbReference type="ChEBI" id="CHEBI:194443"/>
        <dbReference type="EC" id="2.4.99.17"/>
    </reaction>
</comment>
<evidence type="ECO:0000256" key="3">
    <source>
        <dbReference type="ARBA" id="ARBA00022691"/>
    </source>
</evidence>
<keyword evidence="1 5" id="KW-0963">Cytoplasm</keyword>
<dbReference type="EC" id="2.4.99.17" evidence="5"/>
<dbReference type="SUPFAM" id="SSF111337">
    <property type="entry name" value="QueA-like"/>
    <property type="match status" value="1"/>
</dbReference>
<comment type="subunit">
    <text evidence="5">Monomer.</text>
</comment>
<protein>
    <recommendedName>
        <fullName evidence="5">S-adenosylmethionine:tRNA ribosyltransferase-isomerase</fullName>
        <ecNumber evidence="5">2.4.99.17</ecNumber>
    </recommendedName>
    <alternativeName>
        <fullName evidence="5">Queuosine biosynthesis protein QueA</fullName>
    </alternativeName>
</protein>
<comment type="pathway">
    <text evidence="5">tRNA modification; tRNA-queuosine biosynthesis.</text>
</comment>
<gene>
    <name evidence="5" type="primary">queA</name>
    <name evidence="6" type="ORF">BDK89_2170</name>
</gene>
<keyword evidence="7" id="KW-1185">Reference proteome</keyword>
<organism evidence="6 7">
    <name type="scientific">Ilumatobacter fluminis</name>
    <dbReference type="NCBI Taxonomy" id="467091"/>
    <lineage>
        <taxon>Bacteria</taxon>
        <taxon>Bacillati</taxon>
        <taxon>Actinomycetota</taxon>
        <taxon>Acidimicrobiia</taxon>
        <taxon>Acidimicrobiales</taxon>
        <taxon>Ilumatobacteraceae</taxon>
        <taxon>Ilumatobacter</taxon>
    </lineage>
</organism>
<dbReference type="Gene3D" id="2.40.10.240">
    <property type="entry name" value="QueA-like"/>
    <property type="match status" value="1"/>
</dbReference>
<dbReference type="RefSeq" id="WP_133868942.1">
    <property type="nucleotide sequence ID" value="NZ_SOAU01000001.1"/>
</dbReference>
<dbReference type="UniPathway" id="UPA00392"/>
<keyword evidence="2 5" id="KW-0808">Transferase</keyword>
<dbReference type="EMBL" id="SOAU01000001">
    <property type="protein sequence ID" value="TDT16579.1"/>
    <property type="molecule type" value="Genomic_DNA"/>
</dbReference>